<evidence type="ECO:0000313" key="2">
    <source>
        <dbReference type="Proteomes" id="UP001055811"/>
    </source>
</evidence>
<organism evidence="1 2">
    <name type="scientific">Cichorium intybus</name>
    <name type="common">Chicory</name>
    <dbReference type="NCBI Taxonomy" id="13427"/>
    <lineage>
        <taxon>Eukaryota</taxon>
        <taxon>Viridiplantae</taxon>
        <taxon>Streptophyta</taxon>
        <taxon>Embryophyta</taxon>
        <taxon>Tracheophyta</taxon>
        <taxon>Spermatophyta</taxon>
        <taxon>Magnoliopsida</taxon>
        <taxon>eudicotyledons</taxon>
        <taxon>Gunneridae</taxon>
        <taxon>Pentapetalae</taxon>
        <taxon>asterids</taxon>
        <taxon>campanulids</taxon>
        <taxon>Asterales</taxon>
        <taxon>Asteraceae</taxon>
        <taxon>Cichorioideae</taxon>
        <taxon>Cichorieae</taxon>
        <taxon>Cichoriinae</taxon>
        <taxon>Cichorium</taxon>
    </lineage>
</organism>
<gene>
    <name evidence="1" type="ORF">L2E82_48738</name>
</gene>
<protein>
    <submittedName>
        <fullName evidence="1">Uncharacterized protein</fullName>
    </submittedName>
</protein>
<accession>A0ACB8Z069</accession>
<dbReference type="Proteomes" id="UP001055811">
    <property type="component" value="Linkage Group LG09"/>
</dbReference>
<dbReference type="EMBL" id="CM042017">
    <property type="protein sequence ID" value="KAI3690609.1"/>
    <property type="molecule type" value="Genomic_DNA"/>
</dbReference>
<proteinExistence type="predicted"/>
<comment type="caution">
    <text evidence="1">The sequence shown here is derived from an EMBL/GenBank/DDBJ whole genome shotgun (WGS) entry which is preliminary data.</text>
</comment>
<reference evidence="2" key="1">
    <citation type="journal article" date="2022" name="Mol. Ecol. Resour.">
        <title>The genomes of chicory, endive, great burdock and yacon provide insights into Asteraceae palaeo-polyploidization history and plant inulin production.</title>
        <authorList>
            <person name="Fan W."/>
            <person name="Wang S."/>
            <person name="Wang H."/>
            <person name="Wang A."/>
            <person name="Jiang F."/>
            <person name="Liu H."/>
            <person name="Zhao H."/>
            <person name="Xu D."/>
            <person name="Zhang Y."/>
        </authorList>
    </citation>
    <scope>NUCLEOTIDE SEQUENCE [LARGE SCALE GENOMIC DNA]</scope>
    <source>
        <strain evidence="2">cv. Punajuju</strain>
    </source>
</reference>
<name>A0ACB8Z069_CICIN</name>
<sequence length="234" mass="26672">MKSSKPAQILSCDRIWQSMSCDRIWAGLDDFIWILNLVKRHMTWIAKWISNNPMPRSANLNRSDTRNNKLAGLKYPVKDLTSGSKSDEEKNKPTRADLKKTNQSTTDPSNSKPNQTRSKDNKNLNLYSHKNREETRSTTRSDNNEPTRSVNSEPNTSRSSRCVVATNMPPRRLSFLPLCTHRWLTPKPSSPGTGSSPGGWLPPLISSLDFRNRRLSRLPSPLVMIFTRSKEAFF</sequence>
<keyword evidence="2" id="KW-1185">Reference proteome</keyword>
<evidence type="ECO:0000313" key="1">
    <source>
        <dbReference type="EMBL" id="KAI3690609.1"/>
    </source>
</evidence>
<reference evidence="1 2" key="2">
    <citation type="journal article" date="2022" name="Mol. Ecol. Resour.">
        <title>The genomes of chicory, endive, great burdock and yacon provide insights into Asteraceae paleo-polyploidization history and plant inulin production.</title>
        <authorList>
            <person name="Fan W."/>
            <person name="Wang S."/>
            <person name="Wang H."/>
            <person name="Wang A."/>
            <person name="Jiang F."/>
            <person name="Liu H."/>
            <person name="Zhao H."/>
            <person name="Xu D."/>
            <person name="Zhang Y."/>
        </authorList>
    </citation>
    <scope>NUCLEOTIDE SEQUENCE [LARGE SCALE GENOMIC DNA]</scope>
    <source>
        <strain evidence="2">cv. Punajuju</strain>
        <tissue evidence="1">Leaves</tissue>
    </source>
</reference>